<keyword evidence="1" id="KW-0732">Signal</keyword>
<evidence type="ECO:0000259" key="2">
    <source>
        <dbReference type="Pfam" id="PF07969"/>
    </source>
</evidence>
<accession>A0AA42H6B0</accession>
<comment type="caution">
    <text evidence="3">The sequence shown here is derived from an EMBL/GenBank/DDBJ whole genome shotgun (WGS) entry which is preliminary data.</text>
</comment>
<name>A0AA42H6B0_9HYPH</name>
<organism evidence="3 4">
    <name type="scientific">Brucella intermedia GD04153</name>
    <dbReference type="NCBI Taxonomy" id="2975438"/>
    <lineage>
        <taxon>Bacteria</taxon>
        <taxon>Pseudomonadati</taxon>
        <taxon>Pseudomonadota</taxon>
        <taxon>Alphaproteobacteria</taxon>
        <taxon>Hyphomicrobiales</taxon>
        <taxon>Brucellaceae</taxon>
        <taxon>Brucella/Ochrobactrum group</taxon>
        <taxon>Brucella</taxon>
    </lineage>
</organism>
<dbReference type="CDD" id="cd01300">
    <property type="entry name" value="YtcJ_like"/>
    <property type="match status" value="1"/>
</dbReference>
<feature type="chain" id="PRO_5041276528" evidence="1">
    <location>
        <begin position="25"/>
        <end position="603"/>
    </location>
</feature>
<evidence type="ECO:0000313" key="3">
    <source>
        <dbReference type="EMBL" id="MDH0126358.1"/>
    </source>
</evidence>
<dbReference type="Pfam" id="PF07969">
    <property type="entry name" value="Amidohydro_3"/>
    <property type="match status" value="1"/>
</dbReference>
<dbReference type="GO" id="GO:0016810">
    <property type="term" value="F:hydrolase activity, acting on carbon-nitrogen (but not peptide) bonds"/>
    <property type="evidence" value="ECO:0007669"/>
    <property type="project" value="InterPro"/>
</dbReference>
<evidence type="ECO:0000313" key="4">
    <source>
        <dbReference type="Proteomes" id="UP001158087"/>
    </source>
</evidence>
<dbReference type="PANTHER" id="PTHR22642">
    <property type="entry name" value="IMIDAZOLONEPROPIONASE"/>
    <property type="match status" value="1"/>
</dbReference>
<dbReference type="SUPFAM" id="SSF51556">
    <property type="entry name" value="Metallo-dependent hydrolases"/>
    <property type="match status" value="1"/>
</dbReference>
<dbReference type="SUPFAM" id="SSF51338">
    <property type="entry name" value="Composite domain of metallo-dependent hydrolases"/>
    <property type="match status" value="1"/>
</dbReference>
<proteinExistence type="predicted"/>
<dbReference type="AlphaFoldDB" id="A0AA42H6B0"/>
<dbReference type="InterPro" id="IPR011059">
    <property type="entry name" value="Metal-dep_hydrolase_composite"/>
</dbReference>
<evidence type="ECO:0000256" key="1">
    <source>
        <dbReference type="SAM" id="SignalP"/>
    </source>
</evidence>
<protein>
    <submittedName>
        <fullName evidence="3">Amidohydrolase</fullName>
    </submittedName>
</protein>
<feature type="signal peptide" evidence="1">
    <location>
        <begin position="1"/>
        <end position="24"/>
    </location>
</feature>
<dbReference type="Gene3D" id="2.30.40.10">
    <property type="entry name" value="Urease, subunit C, domain 1"/>
    <property type="match status" value="1"/>
</dbReference>
<dbReference type="Gene3D" id="3.10.310.70">
    <property type="match status" value="1"/>
</dbReference>
<feature type="domain" description="Amidohydrolase 3" evidence="2">
    <location>
        <begin position="98"/>
        <end position="593"/>
    </location>
</feature>
<dbReference type="InterPro" id="IPR032466">
    <property type="entry name" value="Metal_Hydrolase"/>
</dbReference>
<dbReference type="InterPro" id="IPR013108">
    <property type="entry name" value="Amidohydro_3"/>
</dbReference>
<reference evidence="3" key="1">
    <citation type="submission" date="2022-09" db="EMBL/GenBank/DDBJ databases">
        <title>Intensive care unit water sources are persistently colonized with multi-drug resistant bacteria and are the site of extensive horizontal gene transfer of antibiotic resistance genes.</title>
        <authorList>
            <person name="Diorio-Toth L."/>
        </authorList>
    </citation>
    <scope>NUCLEOTIDE SEQUENCE</scope>
    <source>
        <strain evidence="3">GD04153</strain>
    </source>
</reference>
<dbReference type="InterPro" id="IPR033932">
    <property type="entry name" value="YtcJ-like"/>
</dbReference>
<gene>
    <name evidence="3" type="ORF">N7376_20510</name>
</gene>
<sequence>MKIKSAVGVLSVAFTLSFPLLALAQTSADGSATSATASTDDGLVTVYTARKIVTMDPGWPEATAVAVKDGKILSVGTLDDLKPWLDKYPHKIDKQFQNRVIYPGFVEAHSHPIVGATSLTRPPLSYYPMLNPYGPAFPGVKTRQEALAKLAEYVEASKDPNADVLAFGFDVVAMGGHLDKSELDKISTVKPIFVWDASEHFVFTNSAAIKKRGLTTEDAKKVLGIGVGSDGELNGKFLGERAAQYVLAPTINALLAPDIALKNVKYLSDLSQQAGVTTMSDLAFGLINIPLEHQVLKSSFDSSKANQRLVVVVDGHTFASTYGDNAIAEANKLRDSSNDRLMFEGVKFFSDDGLLSFSMQIQNPGYIHSDRYSGLFMFDKLSDFVADMKPWWEQNFHIHVHTNGNAGNEATINALDALQKDKPRFDHRFTFEHYGISTPEQARRVSALGGVVSINPYYVYERADLNGPEFGTDRANTAARLKTLTDAGVVVSLHTDTPVAPPRPLEEVWIAVNRIGAISKKVLAPAERISVDKALRMVTIDAAYTLGIDEKVGSIEAGKFADFVVLGDDPATVAPKAIRDVPVLATILGGRVISTSDTRKPAE</sequence>
<dbReference type="Proteomes" id="UP001158087">
    <property type="component" value="Unassembled WGS sequence"/>
</dbReference>
<dbReference type="PANTHER" id="PTHR22642:SF2">
    <property type="entry name" value="PROTEIN LONG AFTER FAR-RED 3"/>
    <property type="match status" value="1"/>
</dbReference>
<dbReference type="EMBL" id="JAODYY010000012">
    <property type="protein sequence ID" value="MDH0126358.1"/>
    <property type="molecule type" value="Genomic_DNA"/>
</dbReference>
<dbReference type="Gene3D" id="3.20.20.140">
    <property type="entry name" value="Metal-dependent hydrolases"/>
    <property type="match status" value="1"/>
</dbReference>